<sequence length="484" mass="55472">MFLFVMSRTWIDETPENVGNMVRLNGWAYHIRTMGDKLIFIDLRDGSGVAQVVCYKPEMDAAMAKVVDSIRTEDVLEIEGEVKKRAAKQVNADLPTGTIEIAVKRVTVLNACETPPFEIDKDTMHVNEEVRLKYRYLDLRSERMNRNMKKRSEIVRETREYFYHKRFTEVETSVLTKGTPEGAREYIVPSRLHPGKFFVLPQSPQQFKQLLMVGGLERYFQIAKCFRDEDQRGDRQPEFTQVDLEMSFVEREDVMQLIEELLIQVVKKTAPEKKIQSVPFPRLSYQEAMEKYQTDRPDMRTDKTDPNLLAFCWVIDFPFFEKTEDGGWTFTHNPFSRAVSEHRDALLAKKDIGKILTSQYDIVLNGFEIGGGSIRNHEPLALQRVFEIMGFDGATIQSQFGHMMEAFKFGAPPHGGIALGLDRLVALLCNEPNIREVIAFPKTGDARDPMMGAPNSLPKKALDDVHIQLKETVVAKNIPEKAKK</sequence>
<dbReference type="GO" id="GO:0003676">
    <property type="term" value="F:nucleic acid binding"/>
    <property type="evidence" value="ECO:0007669"/>
    <property type="project" value="InterPro"/>
</dbReference>
<dbReference type="Proteomes" id="UP000034711">
    <property type="component" value="Unassembled WGS sequence"/>
</dbReference>
<dbReference type="PROSITE" id="PS50862">
    <property type="entry name" value="AA_TRNA_LIGASE_II"/>
    <property type="match status" value="1"/>
</dbReference>
<dbReference type="InterPro" id="IPR004524">
    <property type="entry name" value="Asp-tRNA-ligase_1"/>
</dbReference>
<dbReference type="NCBIfam" id="TIGR00459">
    <property type="entry name" value="aspS_bact"/>
    <property type="match status" value="1"/>
</dbReference>
<dbReference type="SUPFAM" id="SSF50249">
    <property type="entry name" value="Nucleic acid-binding proteins"/>
    <property type="match status" value="1"/>
</dbReference>
<evidence type="ECO:0000313" key="9">
    <source>
        <dbReference type="EMBL" id="KKW33321.1"/>
    </source>
</evidence>
<dbReference type="CDD" id="cd04317">
    <property type="entry name" value="EcAspRS_like_N"/>
    <property type="match status" value="1"/>
</dbReference>
<gene>
    <name evidence="7" type="primary">aspS</name>
    <name evidence="9" type="ORF">UY77_C0001G0016</name>
</gene>
<evidence type="ECO:0000256" key="5">
    <source>
        <dbReference type="ARBA" id="ARBA00022917"/>
    </source>
</evidence>
<comment type="subunit">
    <text evidence="7">Homodimer.</text>
</comment>
<comment type="similarity">
    <text evidence="1 7">Belongs to the class-II aminoacyl-tRNA synthetase family. Type 1 subfamily.</text>
</comment>
<dbReference type="HAMAP" id="MF_00044">
    <property type="entry name" value="Asp_tRNA_synth_type1"/>
    <property type="match status" value="1"/>
</dbReference>
<feature type="binding site" evidence="7">
    <location>
        <position position="368"/>
    </location>
    <ligand>
        <name>ATP</name>
        <dbReference type="ChEBI" id="CHEBI:30616"/>
    </ligand>
</feature>
<protein>
    <recommendedName>
        <fullName evidence="7">Aspartate--tRNA ligase</fullName>
        <ecNumber evidence="7">6.1.1.12</ecNumber>
    </recommendedName>
    <alternativeName>
        <fullName evidence="7">Aspartyl-tRNA synthetase</fullName>
        <shortName evidence="7">AspRS</shortName>
    </alternativeName>
</protein>
<dbReference type="GO" id="GO:0006422">
    <property type="term" value="P:aspartyl-tRNA aminoacylation"/>
    <property type="evidence" value="ECO:0007669"/>
    <property type="project" value="UniProtKB-UniRule"/>
</dbReference>
<feature type="binding site" evidence="7">
    <location>
        <position position="236"/>
    </location>
    <ligand>
        <name>ATP</name>
        <dbReference type="ChEBI" id="CHEBI:30616"/>
    </ligand>
</feature>
<feature type="binding site" evidence="7">
    <location>
        <position position="332"/>
    </location>
    <ligand>
        <name>L-aspartate</name>
        <dbReference type="ChEBI" id="CHEBI:29991"/>
    </ligand>
</feature>
<name>A0A0G1XQW3_9BACT</name>
<dbReference type="InterPro" id="IPR002312">
    <property type="entry name" value="Asp/Asn-tRNA-synth_IIb"/>
</dbReference>
<evidence type="ECO:0000259" key="8">
    <source>
        <dbReference type="PROSITE" id="PS50862"/>
    </source>
</evidence>
<dbReference type="InterPro" id="IPR047090">
    <property type="entry name" value="AspRS_core"/>
</dbReference>
<organism evidence="9 10">
    <name type="scientific">Candidatus Uhrbacteria bacterium GW2011_GWA2_53_10</name>
    <dbReference type="NCBI Taxonomy" id="1618980"/>
    <lineage>
        <taxon>Bacteria</taxon>
        <taxon>Candidatus Uhriibacteriota</taxon>
    </lineage>
</organism>
<dbReference type="GO" id="GO:0004815">
    <property type="term" value="F:aspartate-tRNA ligase activity"/>
    <property type="evidence" value="ECO:0007669"/>
    <property type="project" value="UniProtKB-UniRule"/>
</dbReference>
<comment type="catalytic activity">
    <reaction evidence="7">
        <text>tRNA(Asp) + L-aspartate + ATP = L-aspartyl-tRNA(Asp) + AMP + diphosphate</text>
        <dbReference type="Rhea" id="RHEA:19649"/>
        <dbReference type="Rhea" id="RHEA-COMP:9660"/>
        <dbReference type="Rhea" id="RHEA-COMP:9678"/>
        <dbReference type="ChEBI" id="CHEBI:29991"/>
        <dbReference type="ChEBI" id="CHEBI:30616"/>
        <dbReference type="ChEBI" id="CHEBI:33019"/>
        <dbReference type="ChEBI" id="CHEBI:78442"/>
        <dbReference type="ChEBI" id="CHEBI:78516"/>
        <dbReference type="ChEBI" id="CHEBI:456215"/>
        <dbReference type="EC" id="6.1.1.12"/>
    </reaction>
</comment>
<evidence type="ECO:0000256" key="1">
    <source>
        <dbReference type="ARBA" id="ARBA00006303"/>
    </source>
</evidence>
<dbReference type="GO" id="GO:0005737">
    <property type="term" value="C:cytoplasm"/>
    <property type="evidence" value="ECO:0007669"/>
    <property type="project" value="UniProtKB-SubCell"/>
</dbReference>
<dbReference type="GO" id="GO:0005524">
    <property type="term" value="F:ATP binding"/>
    <property type="evidence" value="ECO:0007669"/>
    <property type="project" value="UniProtKB-UniRule"/>
</dbReference>
<dbReference type="InterPro" id="IPR004365">
    <property type="entry name" value="NA-bd_OB_tRNA"/>
</dbReference>
<feature type="binding site" evidence="7">
    <location>
        <begin position="227"/>
        <end position="229"/>
    </location>
    <ligand>
        <name>ATP</name>
        <dbReference type="ChEBI" id="CHEBI:30616"/>
    </ligand>
</feature>
<feature type="region of interest" description="Aspartate" evidence="7">
    <location>
        <begin position="205"/>
        <end position="208"/>
    </location>
</feature>
<feature type="domain" description="Aminoacyl-transfer RNA synthetases class-II family profile" evidence="8">
    <location>
        <begin position="151"/>
        <end position="441"/>
    </location>
</feature>
<dbReference type="InterPro" id="IPR012340">
    <property type="entry name" value="NA-bd_OB-fold"/>
</dbReference>
<comment type="subcellular location">
    <subcellularLocation>
        <location evidence="7">Cytoplasm</location>
    </subcellularLocation>
</comment>
<feature type="binding site" evidence="7">
    <location>
        <position position="227"/>
    </location>
    <ligand>
        <name>L-aspartate</name>
        <dbReference type="ChEBI" id="CHEBI:29991"/>
    </ligand>
</feature>
<dbReference type="EMBL" id="LCRI01000001">
    <property type="protein sequence ID" value="KKW33321.1"/>
    <property type="molecule type" value="Genomic_DNA"/>
</dbReference>
<dbReference type="CDD" id="cd00777">
    <property type="entry name" value="AspRS_core"/>
    <property type="match status" value="1"/>
</dbReference>
<dbReference type="Pfam" id="PF00152">
    <property type="entry name" value="tRNA-synt_2"/>
    <property type="match status" value="1"/>
</dbReference>
<keyword evidence="7" id="KW-0963">Cytoplasm</keyword>
<dbReference type="PANTHER" id="PTHR22594">
    <property type="entry name" value="ASPARTYL/LYSYL-TRNA SYNTHETASE"/>
    <property type="match status" value="1"/>
</dbReference>
<dbReference type="InterPro" id="IPR047089">
    <property type="entry name" value="Asp-tRNA-ligase_1_N"/>
</dbReference>
<dbReference type="PATRIC" id="fig|1618980.3.peg.15"/>
<evidence type="ECO:0000256" key="6">
    <source>
        <dbReference type="ARBA" id="ARBA00023146"/>
    </source>
</evidence>
<feature type="binding site" evidence="7">
    <location>
        <begin position="420"/>
        <end position="423"/>
    </location>
    <ligand>
        <name>ATP</name>
        <dbReference type="ChEBI" id="CHEBI:30616"/>
    </ligand>
</feature>
<evidence type="ECO:0000256" key="2">
    <source>
        <dbReference type="ARBA" id="ARBA00022598"/>
    </source>
</evidence>
<dbReference type="Pfam" id="PF01336">
    <property type="entry name" value="tRNA_anti-codon"/>
    <property type="match status" value="1"/>
</dbReference>
<keyword evidence="3 7" id="KW-0547">Nucleotide-binding</keyword>
<keyword evidence="5 7" id="KW-0648">Protein biosynthesis</keyword>
<dbReference type="InterPro" id="IPR004115">
    <property type="entry name" value="GAD-like_sf"/>
</dbReference>
<dbReference type="AlphaFoldDB" id="A0A0G1XQW3"/>
<evidence type="ECO:0000256" key="3">
    <source>
        <dbReference type="ARBA" id="ARBA00022741"/>
    </source>
</evidence>
<dbReference type="InterPro" id="IPR006195">
    <property type="entry name" value="aa-tRNA-synth_II"/>
</dbReference>
<proteinExistence type="inferred from homology"/>
<dbReference type="InterPro" id="IPR004364">
    <property type="entry name" value="Aa-tRNA-synt_II"/>
</dbReference>
<comment type="function">
    <text evidence="7">Catalyzes the attachment of L-aspartate to tRNA(Asp) in a two-step reaction: L-aspartate is first activated by ATP to form Asp-AMP and then transferred to the acceptor end of tRNA(Asp).</text>
</comment>
<dbReference type="PANTHER" id="PTHR22594:SF5">
    <property type="entry name" value="ASPARTATE--TRNA LIGASE, MITOCHONDRIAL"/>
    <property type="match status" value="1"/>
</dbReference>
<dbReference type="Gene3D" id="3.30.930.10">
    <property type="entry name" value="Bira Bifunctional Protein, Domain 2"/>
    <property type="match status" value="2"/>
</dbReference>
<keyword evidence="2 7" id="KW-0436">Ligase</keyword>
<comment type="caution">
    <text evidence="9">The sequence shown here is derived from an EMBL/GenBank/DDBJ whole genome shotgun (WGS) entry which is preliminary data.</text>
</comment>
<accession>A0A0G1XQW3</accession>
<evidence type="ECO:0000256" key="4">
    <source>
        <dbReference type="ARBA" id="ARBA00022840"/>
    </source>
</evidence>
<feature type="binding site" evidence="7">
    <location>
        <position position="181"/>
    </location>
    <ligand>
        <name>L-aspartate</name>
        <dbReference type="ChEBI" id="CHEBI:29991"/>
    </ligand>
</feature>
<reference evidence="9 10" key="1">
    <citation type="journal article" date="2015" name="Nature">
        <title>rRNA introns, odd ribosomes, and small enigmatic genomes across a large radiation of phyla.</title>
        <authorList>
            <person name="Brown C.T."/>
            <person name="Hug L.A."/>
            <person name="Thomas B.C."/>
            <person name="Sharon I."/>
            <person name="Castelle C.J."/>
            <person name="Singh A."/>
            <person name="Wilkins M.J."/>
            <person name="Williams K.H."/>
            <person name="Banfield J.F."/>
        </authorList>
    </citation>
    <scope>NUCLEOTIDE SEQUENCE [LARGE SCALE GENOMIC DNA]</scope>
</reference>
<dbReference type="EC" id="6.1.1.12" evidence="7"/>
<evidence type="ECO:0000313" key="10">
    <source>
        <dbReference type="Proteomes" id="UP000034711"/>
    </source>
</evidence>
<dbReference type="Gene3D" id="3.30.1360.30">
    <property type="entry name" value="GAD-like domain"/>
    <property type="match status" value="1"/>
</dbReference>
<evidence type="ECO:0000256" key="7">
    <source>
        <dbReference type="HAMAP-Rule" id="MF_00044"/>
    </source>
</evidence>
<feature type="binding site" evidence="7">
    <location>
        <position position="375"/>
    </location>
    <ligand>
        <name>L-aspartate</name>
        <dbReference type="ChEBI" id="CHEBI:29991"/>
    </ligand>
</feature>
<dbReference type="SUPFAM" id="SSF55681">
    <property type="entry name" value="Class II aaRS and biotin synthetases"/>
    <property type="match status" value="1"/>
</dbReference>
<dbReference type="PRINTS" id="PR01042">
    <property type="entry name" value="TRNASYNTHASP"/>
</dbReference>
<comment type="caution">
    <text evidence="7">Lacks conserved residue(s) required for the propagation of feature annotation.</text>
</comment>
<dbReference type="InterPro" id="IPR045864">
    <property type="entry name" value="aa-tRNA-synth_II/BPL/LPL"/>
</dbReference>
<keyword evidence="6 7" id="KW-0030">Aminoacyl-tRNA synthetase</keyword>
<dbReference type="Gene3D" id="2.40.50.140">
    <property type="entry name" value="Nucleic acid-binding proteins"/>
    <property type="match status" value="1"/>
</dbReference>
<keyword evidence="4 7" id="KW-0067">ATP-binding</keyword>